<organism evidence="1 2">
    <name type="scientific">Thetidibacter halocola</name>
    <dbReference type="NCBI Taxonomy" id="2827239"/>
    <lineage>
        <taxon>Bacteria</taxon>
        <taxon>Pseudomonadati</taxon>
        <taxon>Pseudomonadota</taxon>
        <taxon>Alphaproteobacteria</taxon>
        <taxon>Rhodobacterales</taxon>
        <taxon>Roseobacteraceae</taxon>
        <taxon>Thetidibacter</taxon>
    </lineage>
</organism>
<evidence type="ECO:0000313" key="1">
    <source>
        <dbReference type="EMBL" id="MBS0124418.1"/>
    </source>
</evidence>
<dbReference type="AlphaFoldDB" id="A0A8J7WFK0"/>
<evidence type="ECO:0000313" key="2">
    <source>
        <dbReference type="Proteomes" id="UP000681356"/>
    </source>
</evidence>
<protein>
    <recommendedName>
        <fullName evidence="3">DUF1127 domain-containing protein</fullName>
    </recommendedName>
</protein>
<comment type="caution">
    <text evidence="1">The sequence shown here is derived from an EMBL/GenBank/DDBJ whole genome shotgun (WGS) entry which is preliminary data.</text>
</comment>
<evidence type="ECO:0008006" key="3">
    <source>
        <dbReference type="Google" id="ProtNLM"/>
    </source>
</evidence>
<proteinExistence type="predicted"/>
<accession>A0A8J7WFK0</accession>
<reference evidence="1" key="1">
    <citation type="submission" date="2021-04" db="EMBL/GenBank/DDBJ databases">
        <authorList>
            <person name="Yoon J."/>
        </authorList>
    </citation>
    <scope>NUCLEOTIDE SEQUENCE</scope>
    <source>
        <strain evidence="1">KMU-90</strain>
    </source>
</reference>
<dbReference type="EMBL" id="JAGTUU010000003">
    <property type="protein sequence ID" value="MBS0124418.1"/>
    <property type="molecule type" value="Genomic_DNA"/>
</dbReference>
<keyword evidence="2" id="KW-1185">Reference proteome</keyword>
<dbReference type="RefSeq" id="WP_212536362.1">
    <property type="nucleotide sequence ID" value="NZ_JAGTUU010000003.1"/>
</dbReference>
<dbReference type="Proteomes" id="UP000681356">
    <property type="component" value="Unassembled WGS sequence"/>
</dbReference>
<name>A0A8J7WFK0_9RHOB</name>
<gene>
    <name evidence="1" type="ORF">KB874_09740</name>
</gene>
<sequence>MTTMIATLIDRAERRARFLRTRNELRALPMSVRRDLDIEGHEEDVARHAVYG</sequence>